<proteinExistence type="inferred from homology"/>
<keyword evidence="8 9" id="KW-0472">Membrane</keyword>
<evidence type="ECO:0000313" key="10">
    <source>
        <dbReference type="EMBL" id="KAH0849743.1"/>
    </source>
</evidence>
<accession>A0ABQ7X1E0</accession>
<protein>
    <recommendedName>
        <fullName evidence="4">Photosystem I assembly protein Ycf4</fullName>
    </recommendedName>
</protein>
<dbReference type="Pfam" id="PF02392">
    <property type="entry name" value="Ycf4"/>
    <property type="match status" value="1"/>
</dbReference>
<comment type="function">
    <text evidence="1">Seems to be required for the assembly of the photosystem I complex.</text>
</comment>
<sequence>WRSNLYGLEFITGSRKKSNFAGLYPIFRFHWDSYWLELPVILLHLRKSFFSQGIVMSFYGIAAGLFISAICGCNFWNVGSGYDLSTEKRRDSTDFRWWGFPGKKPSHLFYDSL</sequence>
<evidence type="ECO:0000256" key="1">
    <source>
        <dbReference type="ARBA" id="ARBA00002862"/>
    </source>
</evidence>
<comment type="subcellular location">
    <subcellularLocation>
        <location evidence="2">Membrane</location>
        <topology evidence="2">Multi-pass membrane protein</topology>
    </subcellularLocation>
</comment>
<name>A0ABQ7X1E0_BRANA</name>
<evidence type="ECO:0000256" key="4">
    <source>
        <dbReference type="ARBA" id="ARBA00015395"/>
    </source>
</evidence>
<comment type="caution">
    <text evidence="10">The sequence shown here is derived from an EMBL/GenBank/DDBJ whole genome shotgun (WGS) entry which is preliminary data.</text>
</comment>
<organism evidence="10 11">
    <name type="scientific">Brassica napus</name>
    <name type="common">Rape</name>
    <dbReference type="NCBI Taxonomy" id="3708"/>
    <lineage>
        <taxon>Eukaryota</taxon>
        <taxon>Viridiplantae</taxon>
        <taxon>Streptophyta</taxon>
        <taxon>Embryophyta</taxon>
        <taxon>Tracheophyta</taxon>
        <taxon>Spermatophyta</taxon>
        <taxon>Magnoliopsida</taxon>
        <taxon>eudicotyledons</taxon>
        <taxon>Gunneridae</taxon>
        <taxon>Pentapetalae</taxon>
        <taxon>rosids</taxon>
        <taxon>malvids</taxon>
        <taxon>Brassicales</taxon>
        <taxon>Brassicaceae</taxon>
        <taxon>Brassiceae</taxon>
        <taxon>Brassica</taxon>
    </lineage>
</organism>
<dbReference type="EMBL" id="JAGKQM010002380">
    <property type="protein sequence ID" value="KAH0849743.1"/>
    <property type="molecule type" value="Genomic_DNA"/>
</dbReference>
<evidence type="ECO:0000313" key="11">
    <source>
        <dbReference type="Proteomes" id="UP000824890"/>
    </source>
</evidence>
<feature type="non-terminal residue" evidence="10">
    <location>
        <position position="1"/>
    </location>
</feature>
<reference evidence="10 11" key="1">
    <citation type="submission" date="2021-05" db="EMBL/GenBank/DDBJ databases">
        <title>Genome Assembly of Synthetic Allotetraploid Brassica napus Reveals Homoeologous Exchanges between Subgenomes.</title>
        <authorList>
            <person name="Davis J.T."/>
        </authorList>
    </citation>
    <scope>NUCLEOTIDE SEQUENCE [LARGE SCALE GENOMIC DNA]</scope>
    <source>
        <strain evidence="11">cv. Da-Ae</strain>
        <tissue evidence="10">Seedling</tissue>
    </source>
</reference>
<keyword evidence="7 9" id="KW-1133">Transmembrane helix</keyword>
<evidence type="ECO:0000256" key="5">
    <source>
        <dbReference type="ARBA" id="ARBA00022531"/>
    </source>
</evidence>
<gene>
    <name evidence="10" type="ORF">HID58_096124</name>
</gene>
<dbReference type="Proteomes" id="UP000824890">
    <property type="component" value="Unassembled WGS sequence"/>
</dbReference>
<feature type="transmembrane region" description="Helical" evidence="9">
    <location>
        <begin position="54"/>
        <end position="77"/>
    </location>
</feature>
<comment type="similarity">
    <text evidence="3">Belongs to the Ycf4 family.</text>
</comment>
<keyword evidence="5" id="KW-0602">Photosynthesis</keyword>
<evidence type="ECO:0000256" key="7">
    <source>
        <dbReference type="ARBA" id="ARBA00022989"/>
    </source>
</evidence>
<evidence type="ECO:0000256" key="6">
    <source>
        <dbReference type="ARBA" id="ARBA00022692"/>
    </source>
</evidence>
<evidence type="ECO:0000256" key="8">
    <source>
        <dbReference type="ARBA" id="ARBA00023136"/>
    </source>
</evidence>
<dbReference type="InterPro" id="IPR003359">
    <property type="entry name" value="PSI_Ycf4_assembly"/>
</dbReference>
<evidence type="ECO:0000256" key="2">
    <source>
        <dbReference type="ARBA" id="ARBA00004141"/>
    </source>
</evidence>
<evidence type="ECO:0000256" key="3">
    <source>
        <dbReference type="ARBA" id="ARBA00008198"/>
    </source>
</evidence>
<keyword evidence="6 9" id="KW-0812">Transmembrane</keyword>
<keyword evidence="11" id="KW-1185">Reference proteome</keyword>
<evidence type="ECO:0000256" key="9">
    <source>
        <dbReference type="SAM" id="Phobius"/>
    </source>
</evidence>